<dbReference type="AlphaFoldDB" id="A0A0F9AZI7"/>
<evidence type="ECO:0000259" key="1">
    <source>
        <dbReference type="Pfam" id="PF18961"/>
    </source>
</evidence>
<organism evidence="2">
    <name type="scientific">marine sediment metagenome</name>
    <dbReference type="NCBI Taxonomy" id="412755"/>
    <lineage>
        <taxon>unclassified sequences</taxon>
        <taxon>metagenomes</taxon>
        <taxon>ecological metagenomes</taxon>
    </lineage>
</organism>
<gene>
    <name evidence="2" type="ORF">LCGC14_2591070</name>
</gene>
<feature type="non-terminal residue" evidence="2">
    <location>
        <position position="199"/>
    </location>
</feature>
<evidence type="ECO:0000313" key="2">
    <source>
        <dbReference type="EMBL" id="KKL06932.1"/>
    </source>
</evidence>
<name>A0A0F9AZI7_9ZZZZ</name>
<reference evidence="2" key="1">
    <citation type="journal article" date="2015" name="Nature">
        <title>Complex archaea that bridge the gap between prokaryotes and eukaryotes.</title>
        <authorList>
            <person name="Spang A."/>
            <person name="Saw J.H."/>
            <person name="Jorgensen S.L."/>
            <person name="Zaremba-Niedzwiedzka K."/>
            <person name="Martijn J."/>
            <person name="Lind A.E."/>
            <person name="van Eijk R."/>
            <person name="Schleper C."/>
            <person name="Guy L."/>
            <person name="Ettema T.J."/>
        </authorList>
    </citation>
    <scope>NUCLEOTIDE SEQUENCE</scope>
</reference>
<dbReference type="InterPro" id="IPR043757">
    <property type="entry name" value="DUF5703_N"/>
</dbReference>
<accession>A0A0F9AZI7</accession>
<protein>
    <recommendedName>
        <fullName evidence="1">DUF5703 domain-containing protein</fullName>
    </recommendedName>
</protein>
<proteinExistence type="predicted"/>
<dbReference type="Pfam" id="PF18961">
    <property type="entry name" value="DUF5703_N"/>
    <property type="match status" value="1"/>
</dbReference>
<sequence>MAVKVTWILLLVCMACGCASTSTGPIPRSYNVVWTTQGTGPMDSMPLGGGAIGLNVWTAGGEIIFEIGSPDAVDENSALLKLGRVRLKLSPNPLAEGGTFRQEFFPAESCIRIRGRNGNGAVGILLWVDVHRPVVHVQVDADRPVTVEATFETWRHIVRPIDWRNWKRHGTIDQAQRGGKYFIHPDIIVHEPAGVLWYH</sequence>
<feature type="domain" description="DUF5703" evidence="1">
    <location>
        <begin position="33"/>
        <end position="199"/>
    </location>
</feature>
<dbReference type="EMBL" id="LAZR01043496">
    <property type="protein sequence ID" value="KKL06932.1"/>
    <property type="molecule type" value="Genomic_DNA"/>
</dbReference>
<comment type="caution">
    <text evidence="2">The sequence shown here is derived from an EMBL/GenBank/DDBJ whole genome shotgun (WGS) entry which is preliminary data.</text>
</comment>
<dbReference type="PROSITE" id="PS51257">
    <property type="entry name" value="PROKAR_LIPOPROTEIN"/>
    <property type="match status" value="1"/>
</dbReference>